<feature type="domain" description="Ig-like" evidence="2">
    <location>
        <begin position="209"/>
        <end position="284"/>
    </location>
</feature>
<dbReference type="SUPFAM" id="SSF54452">
    <property type="entry name" value="MHC antigen-recognition domain"/>
    <property type="match status" value="1"/>
</dbReference>
<evidence type="ECO:0000313" key="4">
    <source>
        <dbReference type="Proteomes" id="UP000694403"/>
    </source>
</evidence>
<reference evidence="3" key="2">
    <citation type="submission" date="2025-09" db="UniProtKB">
        <authorList>
            <consortium name="Ensembl"/>
        </authorList>
    </citation>
    <scope>IDENTIFICATION</scope>
</reference>
<protein>
    <recommendedName>
        <fullName evidence="2">Ig-like domain-containing protein</fullName>
    </recommendedName>
</protein>
<dbReference type="GO" id="GO:0009897">
    <property type="term" value="C:external side of plasma membrane"/>
    <property type="evidence" value="ECO:0007669"/>
    <property type="project" value="TreeGrafter"/>
</dbReference>
<dbReference type="InterPro" id="IPR037055">
    <property type="entry name" value="MHC_I-like_Ag-recog_sf"/>
</dbReference>
<dbReference type="Gene3D" id="3.30.500.10">
    <property type="entry name" value="MHC class I-like antigen recognition-like"/>
    <property type="match status" value="1"/>
</dbReference>
<dbReference type="GO" id="GO:0006955">
    <property type="term" value="P:immune response"/>
    <property type="evidence" value="ECO:0007669"/>
    <property type="project" value="TreeGrafter"/>
</dbReference>
<dbReference type="Gene3D" id="2.60.40.10">
    <property type="entry name" value="Immunoglobulins"/>
    <property type="match status" value="1"/>
</dbReference>
<evidence type="ECO:0000256" key="1">
    <source>
        <dbReference type="ARBA" id="ARBA00023180"/>
    </source>
</evidence>
<dbReference type="GO" id="GO:0005615">
    <property type="term" value="C:extracellular space"/>
    <property type="evidence" value="ECO:0007669"/>
    <property type="project" value="TreeGrafter"/>
</dbReference>
<dbReference type="PANTHER" id="PTHR16675:SF235">
    <property type="entry name" value="SHKT DOMAIN-CONTAINING PROTEIN"/>
    <property type="match status" value="1"/>
</dbReference>
<dbReference type="InterPro" id="IPR050208">
    <property type="entry name" value="MHC_class-I_related"/>
</dbReference>
<dbReference type="Proteomes" id="UP000694403">
    <property type="component" value="Unplaced"/>
</dbReference>
<dbReference type="SMART" id="SM00407">
    <property type="entry name" value="IGc1"/>
    <property type="match status" value="1"/>
</dbReference>
<dbReference type="AlphaFoldDB" id="A0A8C3RZS8"/>
<dbReference type="PROSITE" id="PS50835">
    <property type="entry name" value="IG_LIKE"/>
    <property type="match status" value="1"/>
</dbReference>
<keyword evidence="1" id="KW-0325">Glycoprotein</keyword>
<accession>A0A8C3RZS8</accession>
<dbReference type="InterPro" id="IPR013783">
    <property type="entry name" value="Ig-like_fold"/>
</dbReference>
<name>A0A8C3RZS8_CHESE</name>
<dbReference type="InterPro" id="IPR003597">
    <property type="entry name" value="Ig_C1-set"/>
</dbReference>
<dbReference type="InterPro" id="IPR011162">
    <property type="entry name" value="MHC_I/II-like_Ag-recog"/>
</dbReference>
<sequence length="322" mass="35210">MPGSHSPSQCLSPGLGAAGVPWDGVPHVWIPFPSQLLSLLQGFTASPISSSSSPAALGCPAATPAGWLPSLVGCMCAAGKGAAGSQNSWVPGTRERQPHSAPWWGCCIPAQLLTQPFCPPEPYYMQVLKACELDDATGAVRAVTRYSLNGEDMLRYQTDQNRWFSVHPAAWRVAERWNCEGETFGVMKLFTPQECRFWIERTRDRPRRLVCHVTGFYPRDIEVTWERRGQLAQGEQLTSGILPNGDPTFQIWVSIELGQEGVGPTEHVCVVRHSSLGDTPLRVTWGEYWGVQSGGTVGRGLELNSIPAPWELFLTPLQEAAG</sequence>
<dbReference type="Ensembl" id="ENSCSRT00000006744.1">
    <property type="protein sequence ID" value="ENSCSRP00000006535.1"/>
    <property type="gene ID" value="ENSCSRG00000004877.1"/>
</dbReference>
<dbReference type="PANTHER" id="PTHR16675">
    <property type="entry name" value="MHC CLASS I-RELATED"/>
    <property type="match status" value="1"/>
</dbReference>
<evidence type="ECO:0000313" key="3">
    <source>
        <dbReference type="Ensembl" id="ENSCSRP00000006535.1"/>
    </source>
</evidence>
<reference evidence="3" key="1">
    <citation type="submission" date="2025-08" db="UniProtKB">
        <authorList>
            <consortium name="Ensembl"/>
        </authorList>
    </citation>
    <scope>IDENTIFICATION</scope>
</reference>
<keyword evidence="4" id="KW-1185">Reference proteome</keyword>
<dbReference type="InterPro" id="IPR036179">
    <property type="entry name" value="Ig-like_dom_sf"/>
</dbReference>
<dbReference type="InterPro" id="IPR007110">
    <property type="entry name" value="Ig-like_dom"/>
</dbReference>
<dbReference type="SUPFAM" id="SSF48726">
    <property type="entry name" value="Immunoglobulin"/>
    <property type="match status" value="1"/>
</dbReference>
<organism evidence="3 4">
    <name type="scientific">Chelydra serpentina</name>
    <name type="common">Snapping turtle</name>
    <name type="synonym">Testudo serpentina</name>
    <dbReference type="NCBI Taxonomy" id="8475"/>
    <lineage>
        <taxon>Eukaryota</taxon>
        <taxon>Metazoa</taxon>
        <taxon>Chordata</taxon>
        <taxon>Craniata</taxon>
        <taxon>Vertebrata</taxon>
        <taxon>Euteleostomi</taxon>
        <taxon>Archelosauria</taxon>
        <taxon>Testudinata</taxon>
        <taxon>Testudines</taxon>
        <taxon>Cryptodira</taxon>
        <taxon>Durocryptodira</taxon>
        <taxon>Americhelydia</taxon>
        <taxon>Chelydroidea</taxon>
        <taxon>Chelydridae</taxon>
        <taxon>Chelydra</taxon>
    </lineage>
</organism>
<evidence type="ECO:0000259" key="2">
    <source>
        <dbReference type="PROSITE" id="PS50835"/>
    </source>
</evidence>
<dbReference type="Pfam" id="PF07654">
    <property type="entry name" value="C1-set"/>
    <property type="match status" value="1"/>
</dbReference>
<proteinExistence type="predicted"/>